<dbReference type="Proteomes" id="UP000663833">
    <property type="component" value="Unassembled WGS sequence"/>
</dbReference>
<evidence type="ECO:0000313" key="2">
    <source>
        <dbReference type="EMBL" id="CAF3583470.1"/>
    </source>
</evidence>
<evidence type="ECO:0000313" key="4">
    <source>
        <dbReference type="Proteomes" id="UP000663851"/>
    </source>
</evidence>
<keyword evidence="1" id="KW-0472">Membrane</keyword>
<accession>A0A820GG47</accession>
<gene>
    <name evidence="3" type="ORF">HFQ381_LOCUS12158</name>
    <name evidence="2" type="ORF">LUA448_LOCUS29571</name>
</gene>
<keyword evidence="1" id="KW-1133">Transmembrane helix</keyword>
<reference evidence="3" key="1">
    <citation type="submission" date="2021-02" db="EMBL/GenBank/DDBJ databases">
        <authorList>
            <person name="Nowell W R."/>
        </authorList>
    </citation>
    <scope>NUCLEOTIDE SEQUENCE</scope>
</reference>
<keyword evidence="1" id="KW-0812">Transmembrane</keyword>
<feature type="transmembrane region" description="Helical" evidence="1">
    <location>
        <begin position="98"/>
        <end position="124"/>
    </location>
</feature>
<dbReference type="AlphaFoldDB" id="A0A820GG47"/>
<comment type="caution">
    <text evidence="3">The sequence shown here is derived from an EMBL/GenBank/DDBJ whole genome shotgun (WGS) entry which is preliminary data.</text>
</comment>
<dbReference type="EMBL" id="CAJNYD010004238">
    <property type="protein sequence ID" value="CAF3583470.1"/>
    <property type="molecule type" value="Genomic_DNA"/>
</dbReference>
<name>A0A820GG47_9BILA</name>
<proteinExistence type="predicted"/>
<evidence type="ECO:0000313" key="3">
    <source>
        <dbReference type="EMBL" id="CAF4278964.1"/>
    </source>
</evidence>
<dbReference type="Proteomes" id="UP000663851">
    <property type="component" value="Unassembled WGS sequence"/>
</dbReference>
<evidence type="ECO:0000256" key="1">
    <source>
        <dbReference type="SAM" id="Phobius"/>
    </source>
</evidence>
<protein>
    <submittedName>
        <fullName evidence="3">Uncharacterized protein</fullName>
    </submittedName>
</protein>
<dbReference type="EMBL" id="CAJOBO010000723">
    <property type="protein sequence ID" value="CAF4278964.1"/>
    <property type="molecule type" value="Genomic_DNA"/>
</dbReference>
<organism evidence="3 4">
    <name type="scientific">Rotaria socialis</name>
    <dbReference type="NCBI Taxonomy" id="392032"/>
    <lineage>
        <taxon>Eukaryota</taxon>
        <taxon>Metazoa</taxon>
        <taxon>Spiralia</taxon>
        <taxon>Gnathifera</taxon>
        <taxon>Rotifera</taxon>
        <taxon>Eurotatoria</taxon>
        <taxon>Bdelloidea</taxon>
        <taxon>Philodinida</taxon>
        <taxon>Philodinidae</taxon>
        <taxon>Rotaria</taxon>
    </lineage>
</organism>
<sequence length="287" mass="30513">MEAITIGWRKQTPGRIEIGPRQKQTQKPVLHQTALRRQHQPQQPVNIFRTEPVVPNKVHFQEHPYALLAQPTFSSKSSSDSAFQVEMYNERRLCSVRAAVATFIIAILIIIAAGVSVGIVFAAINSSGSSGSGSGSDNKNSYTTITLGSVTSSVIIGSQTGPACSAYTQIDDPTRSIYNKASSSSCDNEAIFNSTGDGSWIRFVGAGGTSIPLSSAGTNHCGGYLSGYFNDTLPTSASPIVNGTVCFDSPAIECGFSLNVTAVYCVAGFYVYLLPPVDVCNARYCTN</sequence>